<sequence length="275" mass="29530">MKSLKISTLVLATSMAPLVAQAELQALNDQSMGQVTGQSGITIELEAQVQLGEFRYEDEGSLAISDIFIGGADRDDMFPELGFPIPNQASTAIDNIKIDIDIMADGDAVFNVLPLYGSPVDFAIRTGKWELIAQNGPRDGTVLMDNVNVEGVFGSMRIVIDNQTEKMNVNTRFAVDKLEADVPFLAMGIRDMQITGADYGTAPGESENVVRLFALADFDIYKAPNAAGVDSLALDINSFDADMHIGALELGGTSIGAVHLDDLSVHNTSMRIYGH</sequence>
<comment type="caution">
    <text evidence="3">The sequence shown here is derived from an EMBL/GenBank/DDBJ whole genome shotgun (WGS) entry which is preliminary data.</text>
</comment>
<accession>A0ABU3VVA8</accession>
<dbReference type="Proteomes" id="UP001269819">
    <property type="component" value="Unassembled WGS sequence"/>
</dbReference>
<dbReference type="Pfam" id="PF19657">
    <property type="entry name" value="DUF6160"/>
    <property type="match status" value="1"/>
</dbReference>
<name>A0ABU3VVA8_9GAMM</name>
<dbReference type="EMBL" id="JAWIIJ010000002">
    <property type="protein sequence ID" value="MDV2077927.1"/>
    <property type="molecule type" value="Genomic_DNA"/>
</dbReference>
<gene>
    <name evidence="3" type="ORF">RYS15_04500</name>
</gene>
<protein>
    <submittedName>
        <fullName evidence="3">DUF6160 family protein</fullName>
    </submittedName>
</protein>
<organism evidence="3 4">
    <name type="scientific">Marinobacter xestospongiae</name>
    <dbReference type="NCBI Taxonomy" id="994319"/>
    <lineage>
        <taxon>Bacteria</taxon>
        <taxon>Pseudomonadati</taxon>
        <taxon>Pseudomonadota</taxon>
        <taxon>Gammaproteobacteria</taxon>
        <taxon>Pseudomonadales</taxon>
        <taxon>Marinobacteraceae</taxon>
        <taxon>Marinobacter</taxon>
    </lineage>
</organism>
<evidence type="ECO:0000313" key="3">
    <source>
        <dbReference type="EMBL" id="MDV2077927.1"/>
    </source>
</evidence>
<keyword evidence="4" id="KW-1185">Reference proteome</keyword>
<dbReference type="InterPro" id="IPR046158">
    <property type="entry name" value="DUF6160"/>
</dbReference>
<feature type="domain" description="DUF6160" evidence="2">
    <location>
        <begin position="1"/>
        <end position="103"/>
    </location>
</feature>
<keyword evidence="1" id="KW-0732">Signal</keyword>
<feature type="chain" id="PRO_5046865603" evidence="1">
    <location>
        <begin position="23"/>
        <end position="275"/>
    </location>
</feature>
<reference evidence="3 4" key="1">
    <citation type="submission" date="2023-10" db="EMBL/GenBank/DDBJ databases">
        <title>Characteristics and mechanism of a salt-tolerant marine origin heterotrophic nitrifying- aerobic denitrifying bacteria Marinobacter xestospongiae HN1.</title>
        <authorList>
            <person name="Qi R."/>
        </authorList>
    </citation>
    <scope>NUCLEOTIDE SEQUENCE [LARGE SCALE GENOMIC DNA]</scope>
    <source>
        <strain evidence="3 4">HN1</strain>
    </source>
</reference>
<evidence type="ECO:0000259" key="2">
    <source>
        <dbReference type="Pfam" id="PF19657"/>
    </source>
</evidence>
<proteinExistence type="predicted"/>
<dbReference type="RefSeq" id="WP_316972788.1">
    <property type="nucleotide sequence ID" value="NZ_JAWIIJ010000002.1"/>
</dbReference>
<feature type="signal peptide" evidence="1">
    <location>
        <begin position="1"/>
        <end position="22"/>
    </location>
</feature>
<evidence type="ECO:0000313" key="4">
    <source>
        <dbReference type="Proteomes" id="UP001269819"/>
    </source>
</evidence>
<evidence type="ECO:0000256" key="1">
    <source>
        <dbReference type="SAM" id="SignalP"/>
    </source>
</evidence>